<dbReference type="PANTHER" id="PTHR34406:SF1">
    <property type="entry name" value="PROTEIN YCEI"/>
    <property type="match status" value="1"/>
</dbReference>
<evidence type="ECO:0000256" key="1">
    <source>
        <dbReference type="ARBA" id="ARBA00008812"/>
    </source>
</evidence>
<dbReference type="PANTHER" id="PTHR34406">
    <property type="entry name" value="PROTEIN YCEI"/>
    <property type="match status" value="1"/>
</dbReference>
<evidence type="ECO:0000313" key="3">
    <source>
        <dbReference type="EMBL" id="GFG97249.1"/>
    </source>
</evidence>
<keyword evidence="4" id="KW-1185">Reference proteome</keyword>
<comment type="similarity">
    <text evidence="1">Belongs to the UPF0312 family.</text>
</comment>
<comment type="caution">
    <text evidence="3">The sequence shown here is derived from an EMBL/GenBank/DDBJ whole genome shotgun (WGS) entry which is preliminary data.</text>
</comment>
<dbReference type="Proteomes" id="UP000465301">
    <property type="component" value="Unassembled WGS sequence"/>
</dbReference>
<dbReference type="SUPFAM" id="SSF101874">
    <property type="entry name" value="YceI-like"/>
    <property type="match status" value="1"/>
</dbReference>
<dbReference type="SMART" id="SM00867">
    <property type="entry name" value="YceI"/>
    <property type="match status" value="1"/>
</dbReference>
<reference evidence="3 4" key="1">
    <citation type="journal article" date="2019" name="Emerg. Microbes Infect.">
        <title>Comprehensive subspecies identification of 175 nontuberculous mycobacteria species based on 7547 genomic profiles.</title>
        <authorList>
            <person name="Matsumoto Y."/>
            <person name="Kinjo T."/>
            <person name="Motooka D."/>
            <person name="Nabeya D."/>
            <person name="Jung N."/>
            <person name="Uechi K."/>
            <person name="Horii T."/>
            <person name="Iida T."/>
            <person name="Fujita J."/>
            <person name="Nakamura S."/>
        </authorList>
    </citation>
    <scope>NUCLEOTIDE SEQUENCE [LARGE SCALE GENOMIC DNA]</scope>
    <source>
        <strain evidence="3 4">JCM 30726</strain>
    </source>
</reference>
<dbReference type="AlphaFoldDB" id="A0A7I9Z8M5"/>
<name>A0A7I9Z8M5_9MYCO</name>
<dbReference type="InterPro" id="IPR036761">
    <property type="entry name" value="TTHA0802/YceI-like_sf"/>
</dbReference>
<evidence type="ECO:0000313" key="4">
    <source>
        <dbReference type="Proteomes" id="UP000465301"/>
    </source>
</evidence>
<dbReference type="EMBL" id="BLLA01000001">
    <property type="protein sequence ID" value="GFG97249.1"/>
    <property type="molecule type" value="Genomic_DNA"/>
</dbReference>
<accession>A0A7I9Z8M5</accession>
<sequence>MGVTMTTLETLLHDPDMAGVWNLVPDRSAITFKVRNMWGLVNVNGRFTDFTGDGQLTGKGAVFGRVDIRAASLDTGIGRRDKHLRSADFFDVDRCPEISVVVTAVRPAQGPPQGKAADVRADFTVKGITAELPLPVTIAELDDGSIRIAGETTLDRARFDLDWNRLGMIGSTVTAAAEAIFVRESR</sequence>
<dbReference type="InterPro" id="IPR007372">
    <property type="entry name" value="Lipid/polyisoprenoid-bd_YceI"/>
</dbReference>
<organism evidence="3 4">
    <name type="scientific">Mycobacterium timonense</name>
    <dbReference type="NCBI Taxonomy" id="701043"/>
    <lineage>
        <taxon>Bacteria</taxon>
        <taxon>Bacillati</taxon>
        <taxon>Actinomycetota</taxon>
        <taxon>Actinomycetes</taxon>
        <taxon>Mycobacteriales</taxon>
        <taxon>Mycobacteriaceae</taxon>
        <taxon>Mycobacterium</taxon>
        <taxon>Mycobacterium avium complex (MAC)</taxon>
    </lineage>
</organism>
<dbReference type="Gene3D" id="2.40.128.110">
    <property type="entry name" value="Lipid/polyisoprenoid-binding, YceI-like"/>
    <property type="match status" value="1"/>
</dbReference>
<feature type="domain" description="Lipid/polyisoprenoid-binding YceI-like" evidence="2">
    <location>
        <begin position="20"/>
        <end position="180"/>
    </location>
</feature>
<dbReference type="Pfam" id="PF04264">
    <property type="entry name" value="YceI"/>
    <property type="match status" value="1"/>
</dbReference>
<protein>
    <recommendedName>
        <fullName evidence="2">Lipid/polyisoprenoid-binding YceI-like domain-containing protein</fullName>
    </recommendedName>
</protein>
<evidence type="ECO:0000259" key="2">
    <source>
        <dbReference type="SMART" id="SM00867"/>
    </source>
</evidence>
<proteinExistence type="inferred from homology"/>
<gene>
    <name evidence="3" type="ORF">MTIM_31280</name>
</gene>